<keyword evidence="2 6" id="KW-0812">Transmembrane</keyword>
<evidence type="ECO:0000256" key="1">
    <source>
        <dbReference type="ARBA" id="ARBA00004167"/>
    </source>
</evidence>
<dbReference type="PROSITE" id="PS50853">
    <property type="entry name" value="FN3"/>
    <property type="match status" value="1"/>
</dbReference>
<accession>A0A9N9MGF1</accession>
<evidence type="ECO:0000259" key="9">
    <source>
        <dbReference type="PROSITE" id="PS50853"/>
    </source>
</evidence>
<dbReference type="InterPro" id="IPR036116">
    <property type="entry name" value="FN3_sf"/>
</dbReference>
<evidence type="ECO:0000313" key="10">
    <source>
        <dbReference type="EMBL" id="CAG9763209.1"/>
    </source>
</evidence>
<feature type="domain" description="Ig-like" evidence="8">
    <location>
        <begin position="158"/>
        <end position="263"/>
    </location>
</feature>
<feature type="domain" description="Ig-like" evidence="8">
    <location>
        <begin position="31"/>
        <end position="154"/>
    </location>
</feature>
<dbReference type="PANTHER" id="PTHR23278">
    <property type="entry name" value="SIDESTEP PROTEIN"/>
    <property type="match status" value="1"/>
</dbReference>
<evidence type="ECO:0000256" key="3">
    <source>
        <dbReference type="ARBA" id="ARBA00022989"/>
    </source>
</evidence>
<evidence type="ECO:0000256" key="6">
    <source>
        <dbReference type="SAM" id="Phobius"/>
    </source>
</evidence>
<evidence type="ECO:0000256" key="7">
    <source>
        <dbReference type="SAM" id="SignalP"/>
    </source>
</evidence>
<keyword evidence="11" id="KW-1185">Reference proteome</keyword>
<dbReference type="Pfam" id="PF13895">
    <property type="entry name" value="Ig_2"/>
    <property type="match status" value="1"/>
</dbReference>
<dbReference type="Proteomes" id="UP001152799">
    <property type="component" value="Chromosome 13"/>
</dbReference>
<feature type="transmembrane region" description="Helical" evidence="6">
    <location>
        <begin position="673"/>
        <end position="695"/>
    </location>
</feature>
<dbReference type="Pfam" id="PF00047">
    <property type="entry name" value="ig"/>
    <property type="match status" value="1"/>
</dbReference>
<comment type="subcellular location">
    <subcellularLocation>
        <location evidence="1">Membrane</location>
        <topology evidence="1">Single-pass membrane protein</topology>
    </subcellularLocation>
</comment>
<name>A0A9N9MGF1_9CUCU</name>
<dbReference type="InterPro" id="IPR013151">
    <property type="entry name" value="Immunoglobulin_dom"/>
</dbReference>
<dbReference type="InterPro" id="IPR013106">
    <property type="entry name" value="Ig_V-set"/>
</dbReference>
<feature type="domain" description="Ig-like" evidence="8">
    <location>
        <begin position="369"/>
        <end position="455"/>
    </location>
</feature>
<dbReference type="InterPro" id="IPR003599">
    <property type="entry name" value="Ig_sub"/>
</dbReference>
<keyword evidence="4 6" id="KW-0472">Membrane</keyword>
<dbReference type="SMART" id="SM00408">
    <property type="entry name" value="IGc2"/>
    <property type="match status" value="5"/>
</dbReference>
<feature type="domain" description="Fibronectin type-III" evidence="9">
    <location>
        <begin position="567"/>
        <end position="657"/>
    </location>
</feature>
<sequence>MSAMRCLQICFFLCYFFERSDAVGIRTDEEPATGSYDVEAVLGKVAKLPCDIEPAEDNDRVHIIIWFKEIRNKSDPDAKGKRIPIFSLDARDKAIGHAKEWKDEKILGQRSKFRLKDRPATLTLNSVREDDDGIYYCRVDFKQTPTRNIKVNLTTIVPTEKLKIIEGSDDKHIKDYKLGPFNEGTSVNITCEASGGRPLPKVTWWLENTLLDESMDYVTNDQQVTKVRNVLTIEKLDRKSLNSKFTCQASNSRLVHPIASTITMDVNLKPLWVKLQGANKPLSADHTYELECEVVGSRPEPTITWWKGSVQMKTTRETTSSDGNTTTSILTFDPTVEDAGKYLSCRGQQPLIPESGIEDGWKLDIYHIPLVTLELGSTLNGSTIREGLDVYFECNIKSNPWVYKISWRHNGKQLYNNLAAGIIVTNQSLVLQSVTVAQSGHYTCVGHNQEGDGVSNLVLLDVKFAPVCRPGQQKVFGVARHETAKIACEVEANPIRDVQFIWKFNNSVDAFQIPQSQILSEKSRSIAMFKPITEQDYGALLCWARNEIGMQQEPCVYYIISAGKPSAPSNCSVSNQTSEAVYVECSEGFDGGLPQVFVMEMYETQLRKLVSNVTSKVPVFVVTGLESGMGFDISLYSVNSKGRSGLTRLSGFTLKGAEKRTASSPILLEITPLLGALIGAIAALILIAVIIVIVIRLRGSNDRDDKDNDDWGIAERRCVASVNNTDNNKAISPSKNTLSGSVDSLEEKNPDIIPQNSNEEQHCPIRVYQNQIPNGGYRQENNEVTYAELSLNNQMIYNQPPTLIRRPEPTVYAQLDMARTSQGGFQTLHHPHLRPLRTEQIILPDGAEIPLLGPTLRVDIEGLRSTLPRPASATRF</sequence>
<keyword evidence="5" id="KW-1015">Disulfide bond</keyword>
<dbReference type="InterPro" id="IPR007110">
    <property type="entry name" value="Ig-like_dom"/>
</dbReference>
<dbReference type="SMART" id="SM00409">
    <property type="entry name" value="IG"/>
    <property type="match status" value="3"/>
</dbReference>
<protein>
    <submittedName>
        <fullName evidence="10">Uncharacterized protein</fullName>
    </submittedName>
</protein>
<organism evidence="10 11">
    <name type="scientific">Ceutorhynchus assimilis</name>
    <name type="common">cabbage seed weevil</name>
    <dbReference type="NCBI Taxonomy" id="467358"/>
    <lineage>
        <taxon>Eukaryota</taxon>
        <taxon>Metazoa</taxon>
        <taxon>Ecdysozoa</taxon>
        <taxon>Arthropoda</taxon>
        <taxon>Hexapoda</taxon>
        <taxon>Insecta</taxon>
        <taxon>Pterygota</taxon>
        <taxon>Neoptera</taxon>
        <taxon>Endopterygota</taxon>
        <taxon>Coleoptera</taxon>
        <taxon>Polyphaga</taxon>
        <taxon>Cucujiformia</taxon>
        <taxon>Curculionidae</taxon>
        <taxon>Ceutorhynchinae</taxon>
        <taxon>Ceutorhynchus</taxon>
    </lineage>
</organism>
<dbReference type="CDD" id="cd00096">
    <property type="entry name" value="Ig"/>
    <property type="match status" value="2"/>
</dbReference>
<dbReference type="Pfam" id="PF08205">
    <property type="entry name" value="C2-set_2"/>
    <property type="match status" value="1"/>
</dbReference>
<evidence type="ECO:0000256" key="2">
    <source>
        <dbReference type="ARBA" id="ARBA00022692"/>
    </source>
</evidence>
<feature type="signal peptide" evidence="7">
    <location>
        <begin position="1"/>
        <end position="22"/>
    </location>
</feature>
<dbReference type="SUPFAM" id="SSF49265">
    <property type="entry name" value="Fibronectin type III"/>
    <property type="match status" value="1"/>
</dbReference>
<dbReference type="OrthoDB" id="8825892at2759"/>
<dbReference type="SUPFAM" id="SSF48726">
    <property type="entry name" value="Immunoglobulin"/>
    <property type="match status" value="5"/>
</dbReference>
<dbReference type="InterPro" id="IPR013783">
    <property type="entry name" value="Ig-like_fold"/>
</dbReference>
<proteinExistence type="predicted"/>
<keyword evidence="7" id="KW-0732">Signal</keyword>
<keyword evidence="3 6" id="KW-1133">Transmembrane helix</keyword>
<evidence type="ECO:0000313" key="11">
    <source>
        <dbReference type="Proteomes" id="UP001152799"/>
    </source>
</evidence>
<evidence type="ECO:0000259" key="8">
    <source>
        <dbReference type="PROSITE" id="PS50835"/>
    </source>
</evidence>
<dbReference type="Gene3D" id="2.60.40.10">
    <property type="entry name" value="Immunoglobulins"/>
    <property type="match status" value="6"/>
</dbReference>
<reference evidence="10" key="1">
    <citation type="submission" date="2022-01" db="EMBL/GenBank/DDBJ databases">
        <authorList>
            <person name="King R."/>
        </authorList>
    </citation>
    <scope>NUCLEOTIDE SEQUENCE</scope>
</reference>
<dbReference type="AlphaFoldDB" id="A0A9N9MGF1"/>
<dbReference type="InterPro" id="IPR003961">
    <property type="entry name" value="FN3_dom"/>
</dbReference>
<dbReference type="InterPro" id="IPR036179">
    <property type="entry name" value="Ig-like_dom_sf"/>
</dbReference>
<evidence type="ECO:0000256" key="4">
    <source>
        <dbReference type="ARBA" id="ARBA00023136"/>
    </source>
</evidence>
<dbReference type="GO" id="GO:0016020">
    <property type="term" value="C:membrane"/>
    <property type="evidence" value="ECO:0007669"/>
    <property type="project" value="UniProtKB-SubCell"/>
</dbReference>
<feature type="chain" id="PRO_5040511406" evidence="7">
    <location>
        <begin position="23"/>
        <end position="876"/>
    </location>
</feature>
<dbReference type="PROSITE" id="PS50835">
    <property type="entry name" value="IG_LIKE"/>
    <property type="match status" value="4"/>
</dbReference>
<evidence type="ECO:0000256" key="5">
    <source>
        <dbReference type="ARBA" id="ARBA00023157"/>
    </source>
</evidence>
<gene>
    <name evidence="10" type="ORF">CEUTPL_LOCUS3878</name>
</gene>
<dbReference type="Pfam" id="PF07686">
    <property type="entry name" value="V-set"/>
    <property type="match status" value="1"/>
</dbReference>
<feature type="domain" description="Ig-like" evidence="8">
    <location>
        <begin position="270"/>
        <end position="342"/>
    </location>
</feature>
<dbReference type="InterPro" id="IPR003598">
    <property type="entry name" value="Ig_sub2"/>
</dbReference>
<dbReference type="EMBL" id="OU892289">
    <property type="protein sequence ID" value="CAG9763209.1"/>
    <property type="molecule type" value="Genomic_DNA"/>
</dbReference>
<dbReference type="CDD" id="cd00063">
    <property type="entry name" value="FN3"/>
    <property type="match status" value="1"/>
</dbReference>
<dbReference type="PANTHER" id="PTHR23278:SF30">
    <property type="entry name" value="SIDESTEP VIII, ISOFORM B"/>
    <property type="match status" value="1"/>
</dbReference>
<dbReference type="InterPro" id="IPR013162">
    <property type="entry name" value="CD80_C2-set"/>
</dbReference>